<name>A0A6J5VIB4_PRUAR</name>
<protein>
    <submittedName>
        <fullName evidence="1">Uncharacterized protein</fullName>
    </submittedName>
</protein>
<sequence>MELHVLIVKRRRAKSYPVFRIILMVIDINEQNYCTEPCLTSGNGHVIVDSRESELPNNIWEGESHHIFESLRG</sequence>
<dbReference type="Proteomes" id="UP000507222">
    <property type="component" value="Unassembled WGS sequence"/>
</dbReference>
<organism evidence="1 2">
    <name type="scientific">Prunus armeniaca</name>
    <name type="common">Apricot</name>
    <name type="synonym">Armeniaca vulgaris</name>
    <dbReference type="NCBI Taxonomy" id="36596"/>
    <lineage>
        <taxon>Eukaryota</taxon>
        <taxon>Viridiplantae</taxon>
        <taxon>Streptophyta</taxon>
        <taxon>Embryophyta</taxon>
        <taxon>Tracheophyta</taxon>
        <taxon>Spermatophyta</taxon>
        <taxon>Magnoliopsida</taxon>
        <taxon>eudicotyledons</taxon>
        <taxon>Gunneridae</taxon>
        <taxon>Pentapetalae</taxon>
        <taxon>rosids</taxon>
        <taxon>fabids</taxon>
        <taxon>Rosales</taxon>
        <taxon>Rosaceae</taxon>
        <taxon>Amygdaloideae</taxon>
        <taxon>Amygdaleae</taxon>
        <taxon>Prunus</taxon>
    </lineage>
</organism>
<dbReference type="EMBL" id="CAEKDK010000007">
    <property type="protein sequence ID" value="CAB4287961.1"/>
    <property type="molecule type" value="Genomic_DNA"/>
</dbReference>
<accession>A0A6J5VIB4</accession>
<dbReference type="AlphaFoldDB" id="A0A6J5VIB4"/>
<evidence type="ECO:0000313" key="1">
    <source>
        <dbReference type="EMBL" id="CAB4287961.1"/>
    </source>
</evidence>
<gene>
    <name evidence="1" type="ORF">CURHAP_LOCUS45996</name>
</gene>
<proteinExistence type="predicted"/>
<evidence type="ECO:0000313" key="2">
    <source>
        <dbReference type="Proteomes" id="UP000507222"/>
    </source>
</evidence>
<reference evidence="1 2" key="1">
    <citation type="submission" date="2020-05" db="EMBL/GenBank/DDBJ databases">
        <authorList>
            <person name="Campoy J."/>
            <person name="Schneeberger K."/>
            <person name="Spophaly S."/>
        </authorList>
    </citation>
    <scope>NUCLEOTIDE SEQUENCE [LARGE SCALE GENOMIC DNA]</scope>
    <source>
        <strain evidence="1">PruArmRojPasFocal</strain>
    </source>
</reference>